<keyword evidence="2" id="KW-0812">Transmembrane</keyword>
<dbReference type="STRING" id="767519.SAMN05216559_2449"/>
<protein>
    <recommendedName>
        <fullName evidence="3">DUF2062 domain-containing protein</fullName>
    </recommendedName>
</protein>
<name>A0A1I6LC97_9EURY</name>
<feature type="compositionally biased region" description="Basic and acidic residues" evidence="1">
    <location>
        <begin position="186"/>
        <end position="199"/>
    </location>
</feature>
<evidence type="ECO:0000256" key="2">
    <source>
        <dbReference type="SAM" id="Phobius"/>
    </source>
</evidence>
<dbReference type="AlphaFoldDB" id="A0A1I6LC97"/>
<feature type="transmembrane region" description="Helical" evidence="2">
    <location>
        <begin position="117"/>
        <end position="139"/>
    </location>
</feature>
<organism evidence="4 5">
    <name type="scientific">Halomicrobium zhouii</name>
    <dbReference type="NCBI Taxonomy" id="767519"/>
    <lineage>
        <taxon>Archaea</taxon>
        <taxon>Methanobacteriati</taxon>
        <taxon>Methanobacteriota</taxon>
        <taxon>Stenosarchaea group</taxon>
        <taxon>Halobacteria</taxon>
        <taxon>Halobacteriales</taxon>
        <taxon>Haloarculaceae</taxon>
        <taxon>Halomicrobium</taxon>
    </lineage>
</organism>
<dbReference type="RefSeq" id="WP_245778656.1">
    <property type="nucleotide sequence ID" value="NZ_FOZK01000002.1"/>
</dbReference>
<dbReference type="InterPro" id="IPR018639">
    <property type="entry name" value="DUF2062"/>
</dbReference>
<dbReference type="PANTHER" id="PTHR40547:SF1">
    <property type="entry name" value="SLL0298 PROTEIN"/>
    <property type="match status" value="1"/>
</dbReference>
<keyword evidence="2" id="KW-1133">Transmembrane helix</keyword>
<evidence type="ECO:0000256" key="1">
    <source>
        <dbReference type="SAM" id="MobiDB-lite"/>
    </source>
</evidence>
<feature type="region of interest" description="Disordered" evidence="1">
    <location>
        <begin position="165"/>
        <end position="199"/>
    </location>
</feature>
<dbReference type="Proteomes" id="UP000199062">
    <property type="component" value="Unassembled WGS sequence"/>
</dbReference>
<dbReference type="PANTHER" id="PTHR40547">
    <property type="entry name" value="SLL0298 PROTEIN"/>
    <property type="match status" value="1"/>
</dbReference>
<evidence type="ECO:0000259" key="3">
    <source>
        <dbReference type="Pfam" id="PF09835"/>
    </source>
</evidence>
<evidence type="ECO:0000313" key="5">
    <source>
        <dbReference type="Proteomes" id="UP000199062"/>
    </source>
</evidence>
<gene>
    <name evidence="4" type="ORF">SAMN05216559_2449</name>
</gene>
<evidence type="ECO:0000313" key="4">
    <source>
        <dbReference type="EMBL" id="SFS01111.1"/>
    </source>
</evidence>
<dbReference type="EMBL" id="FOZK01000002">
    <property type="protein sequence ID" value="SFS01111.1"/>
    <property type="molecule type" value="Genomic_DNA"/>
</dbReference>
<keyword evidence="2" id="KW-0472">Membrane</keyword>
<feature type="transmembrane region" description="Helical" evidence="2">
    <location>
        <begin position="69"/>
        <end position="97"/>
    </location>
</feature>
<sequence length="199" mass="21046">MFQRVRGSVRENVGRAKRLLRRSFSEDHTTEEVARSFGLGVFITMLPTLGVGFLVFLVLAAVFDSMSKLALVASAVVFNPVVKWGVYGLSLGLGMFLLGPVEGVTMTDASLSAAPAVVLRLVVGNVILAVAVAAVSYVVSFRFIDRYADTAVEYIDDVSDHVTAPFGGTGEDRDSTEGPDVAQGGDDPRGGGDDPRGCD</sequence>
<dbReference type="Pfam" id="PF09835">
    <property type="entry name" value="DUF2062"/>
    <property type="match status" value="1"/>
</dbReference>
<feature type="transmembrane region" description="Helical" evidence="2">
    <location>
        <begin position="37"/>
        <end position="62"/>
    </location>
</feature>
<reference evidence="4 5" key="1">
    <citation type="submission" date="2016-10" db="EMBL/GenBank/DDBJ databases">
        <authorList>
            <person name="de Groot N.N."/>
        </authorList>
    </citation>
    <scope>NUCLEOTIDE SEQUENCE [LARGE SCALE GENOMIC DNA]</scope>
    <source>
        <strain evidence="4 5">CGMCC 1.10457</strain>
    </source>
</reference>
<keyword evidence="5" id="KW-1185">Reference proteome</keyword>
<proteinExistence type="predicted"/>
<feature type="domain" description="DUF2062" evidence="3">
    <location>
        <begin position="17"/>
        <end position="148"/>
    </location>
</feature>
<accession>A0A1I6LC97</accession>